<evidence type="ECO:0000259" key="8">
    <source>
        <dbReference type="PROSITE" id="PS50059"/>
    </source>
</evidence>
<protein>
    <recommendedName>
        <fullName evidence="7">Peptidyl-prolyl cis-trans isomerase</fullName>
        <ecNumber evidence="7">5.2.1.8</ecNumber>
    </recommendedName>
</protein>
<dbReference type="InterPro" id="IPR008104">
    <property type="entry name" value="INFPOTNTIATR"/>
</dbReference>
<dbReference type="FunFam" id="3.10.50.40:FF:000045">
    <property type="entry name" value="Peptidyl-prolyl cis-trans isomerase"/>
    <property type="match status" value="1"/>
</dbReference>
<dbReference type="InterPro" id="IPR001179">
    <property type="entry name" value="PPIase_FKBP_dom"/>
</dbReference>
<feature type="domain" description="PPIase FKBP-type" evidence="8">
    <location>
        <begin position="149"/>
        <end position="235"/>
    </location>
</feature>
<evidence type="ECO:0000256" key="6">
    <source>
        <dbReference type="PROSITE-ProRule" id="PRU00277"/>
    </source>
</evidence>
<evidence type="ECO:0000256" key="3">
    <source>
        <dbReference type="ARBA" id="ARBA00022729"/>
    </source>
</evidence>
<dbReference type="InterPro" id="IPR000774">
    <property type="entry name" value="PPIase_FKBP_N"/>
</dbReference>
<comment type="similarity">
    <text evidence="2 7">Belongs to the FKBP-type PPIase family.</text>
</comment>
<dbReference type="GO" id="GO:0003755">
    <property type="term" value="F:peptidyl-prolyl cis-trans isomerase activity"/>
    <property type="evidence" value="ECO:0007669"/>
    <property type="project" value="UniProtKB-UniRule"/>
</dbReference>
<name>A0A1W2A3N5_9BACT</name>
<dbReference type="Gene3D" id="1.10.287.460">
    <property type="entry name" value="Peptidyl-prolyl cis-trans isomerase, FKBP-type, N-terminal domain"/>
    <property type="match status" value="1"/>
</dbReference>
<accession>A0A1W2A3N5</accession>
<dbReference type="EMBL" id="FWXY01000004">
    <property type="protein sequence ID" value="SMC55062.1"/>
    <property type="molecule type" value="Genomic_DNA"/>
</dbReference>
<dbReference type="STRING" id="1121400.SAMN02746065_10459"/>
<dbReference type="Pfam" id="PF01346">
    <property type="entry name" value="FKBP_N"/>
    <property type="match status" value="1"/>
</dbReference>
<reference evidence="9 10" key="1">
    <citation type="submission" date="2017-04" db="EMBL/GenBank/DDBJ databases">
        <authorList>
            <person name="Afonso C.L."/>
            <person name="Miller P.J."/>
            <person name="Scott M.A."/>
            <person name="Spackman E."/>
            <person name="Goraichik I."/>
            <person name="Dimitrov K.M."/>
            <person name="Suarez D.L."/>
            <person name="Swayne D.E."/>
        </authorList>
    </citation>
    <scope>NUCLEOTIDE SEQUENCE [LARGE SCALE GENOMIC DNA]</scope>
    <source>
        <strain evidence="9 10">DSM 3385</strain>
    </source>
</reference>
<dbReference type="Proteomes" id="UP000192418">
    <property type="component" value="Unassembled WGS sequence"/>
</dbReference>
<evidence type="ECO:0000313" key="10">
    <source>
        <dbReference type="Proteomes" id="UP000192418"/>
    </source>
</evidence>
<dbReference type="GO" id="GO:0016020">
    <property type="term" value="C:membrane"/>
    <property type="evidence" value="ECO:0007669"/>
    <property type="project" value="InterPro"/>
</dbReference>
<evidence type="ECO:0000256" key="4">
    <source>
        <dbReference type="ARBA" id="ARBA00023110"/>
    </source>
</evidence>
<evidence type="ECO:0000256" key="5">
    <source>
        <dbReference type="ARBA" id="ARBA00023235"/>
    </source>
</evidence>
<dbReference type="EC" id="5.2.1.8" evidence="7"/>
<dbReference type="PANTHER" id="PTHR43811">
    <property type="entry name" value="FKBP-TYPE PEPTIDYL-PROLYL CIS-TRANS ISOMERASE FKPA"/>
    <property type="match status" value="1"/>
</dbReference>
<dbReference type="AlphaFoldDB" id="A0A1W2A3N5"/>
<evidence type="ECO:0000256" key="1">
    <source>
        <dbReference type="ARBA" id="ARBA00000971"/>
    </source>
</evidence>
<organism evidence="9 10">
    <name type="scientific">Desulfocicer vacuolatum DSM 3385</name>
    <dbReference type="NCBI Taxonomy" id="1121400"/>
    <lineage>
        <taxon>Bacteria</taxon>
        <taxon>Pseudomonadati</taxon>
        <taxon>Thermodesulfobacteriota</taxon>
        <taxon>Desulfobacteria</taxon>
        <taxon>Desulfobacterales</taxon>
        <taxon>Desulfobacteraceae</taxon>
        <taxon>Desulfocicer</taxon>
    </lineage>
</organism>
<dbReference type="GO" id="GO:0006457">
    <property type="term" value="P:protein folding"/>
    <property type="evidence" value="ECO:0007669"/>
    <property type="project" value="InterPro"/>
</dbReference>
<dbReference type="PROSITE" id="PS50059">
    <property type="entry name" value="FKBP_PPIASE"/>
    <property type="match status" value="1"/>
</dbReference>
<keyword evidence="10" id="KW-1185">Reference proteome</keyword>
<keyword evidence="5 6" id="KW-0413">Isomerase</keyword>
<evidence type="ECO:0000313" key="9">
    <source>
        <dbReference type="EMBL" id="SMC55062.1"/>
    </source>
</evidence>
<proteinExistence type="inferred from homology"/>
<comment type="catalytic activity">
    <reaction evidence="1 6 7">
        <text>[protein]-peptidylproline (omega=180) = [protein]-peptidylproline (omega=0)</text>
        <dbReference type="Rhea" id="RHEA:16237"/>
        <dbReference type="Rhea" id="RHEA-COMP:10747"/>
        <dbReference type="Rhea" id="RHEA-COMP:10748"/>
        <dbReference type="ChEBI" id="CHEBI:83833"/>
        <dbReference type="ChEBI" id="CHEBI:83834"/>
        <dbReference type="EC" id="5.2.1.8"/>
    </reaction>
</comment>
<gene>
    <name evidence="9" type="ORF">SAMN02746065_10459</name>
</gene>
<dbReference type="RefSeq" id="WP_232367047.1">
    <property type="nucleotide sequence ID" value="NZ_FWXY01000004.1"/>
</dbReference>
<dbReference type="InterPro" id="IPR046357">
    <property type="entry name" value="PPIase_dom_sf"/>
</dbReference>
<keyword evidence="4 6" id="KW-0697">Rotamase</keyword>
<dbReference type="PANTHER" id="PTHR43811:SF19">
    <property type="entry name" value="39 KDA FK506-BINDING NUCLEAR PROTEIN"/>
    <property type="match status" value="1"/>
</dbReference>
<dbReference type="Gene3D" id="3.10.50.40">
    <property type="match status" value="1"/>
</dbReference>
<sequence>MIGLKKMAVLSVFALVLCPGWHDINAGETKKAVTTEDEKISYSLGYNIGQNLKRDFDVNVASFFQGFKESQEQGEPTLTQEEMKEAMTVFQNKMREKQMAQMKAAAQDNKAKGDEFLAANKGKEGVVTLESGLQYRVITAGDGATPKASDTVECHYRGTTIDGKEFDSSYKRGKPASFQVGGVIKGWTEALQLMKVGSKWELFIPSDLAYGDRGAGNAIAPGSTLLFEVELLGIK</sequence>
<evidence type="ECO:0000256" key="7">
    <source>
        <dbReference type="RuleBase" id="RU003915"/>
    </source>
</evidence>
<dbReference type="InterPro" id="IPR036944">
    <property type="entry name" value="PPIase_FKBP_N_sf"/>
</dbReference>
<dbReference type="PRINTS" id="PR01730">
    <property type="entry name" value="INFPOTNTIATR"/>
</dbReference>
<dbReference type="Pfam" id="PF00254">
    <property type="entry name" value="FKBP_C"/>
    <property type="match status" value="1"/>
</dbReference>
<keyword evidence="3" id="KW-0732">Signal</keyword>
<evidence type="ECO:0000256" key="2">
    <source>
        <dbReference type="ARBA" id="ARBA00006577"/>
    </source>
</evidence>
<dbReference type="SUPFAM" id="SSF54534">
    <property type="entry name" value="FKBP-like"/>
    <property type="match status" value="1"/>
</dbReference>